<dbReference type="EMBL" id="KV947485">
    <property type="protein sequence ID" value="PIO24964.1"/>
    <property type="molecule type" value="Genomic_DNA"/>
</dbReference>
<evidence type="ECO:0000313" key="1">
    <source>
        <dbReference type="EMBL" id="PIO24964.1"/>
    </source>
</evidence>
<gene>
    <name evidence="1" type="ORF">AB205_0083140</name>
</gene>
<keyword evidence="2" id="KW-1185">Reference proteome</keyword>
<dbReference type="AlphaFoldDB" id="A0A2G9RAU8"/>
<reference evidence="2" key="1">
    <citation type="journal article" date="2017" name="Nat. Commun.">
        <title>The North American bullfrog draft genome provides insight into hormonal regulation of long noncoding RNA.</title>
        <authorList>
            <person name="Hammond S.A."/>
            <person name="Warren R.L."/>
            <person name="Vandervalk B.P."/>
            <person name="Kucuk E."/>
            <person name="Khan H."/>
            <person name="Gibb E.A."/>
            <person name="Pandoh P."/>
            <person name="Kirk H."/>
            <person name="Zhao Y."/>
            <person name="Jones M."/>
            <person name="Mungall A.J."/>
            <person name="Coope R."/>
            <person name="Pleasance S."/>
            <person name="Moore R.A."/>
            <person name="Holt R.A."/>
            <person name="Round J.M."/>
            <person name="Ohora S."/>
            <person name="Walle B.V."/>
            <person name="Veldhoen N."/>
            <person name="Helbing C.C."/>
            <person name="Birol I."/>
        </authorList>
    </citation>
    <scope>NUCLEOTIDE SEQUENCE [LARGE SCALE GENOMIC DNA]</scope>
</reference>
<sequence length="180" mass="20148">ETADIVQQKVRDCRYNTGDSQRVQTYYRRWSELQTYFRRWSESADILQKAESAHSELPVATPLGRAQICILAMTPFLSPQGSGVLSLMVFPQHCPLPLESWVYFPECFPGLLALSLFHSAEHAVWAAVSVLQGGCQSSGLHVPQSSSLIIFLFYFFPGRYEGGGRNIVGKLCWQALLTST</sequence>
<feature type="non-terminal residue" evidence="1">
    <location>
        <position position="180"/>
    </location>
</feature>
<dbReference type="Proteomes" id="UP000228934">
    <property type="component" value="Unassembled WGS sequence"/>
</dbReference>
<accession>A0A2G9RAU8</accession>
<evidence type="ECO:0000313" key="2">
    <source>
        <dbReference type="Proteomes" id="UP000228934"/>
    </source>
</evidence>
<proteinExistence type="predicted"/>
<organism evidence="1 2">
    <name type="scientific">Aquarana catesbeiana</name>
    <name type="common">American bullfrog</name>
    <name type="synonym">Rana catesbeiana</name>
    <dbReference type="NCBI Taxonomy" id="8400"/>
    <lineage>
        <taxon>Eukaryota</taxon>
        <taxon>Metazoa</taxon>
        <taxon>Chordata</taxon>
        <taxon>Craniata</taxon>
        <taxon>Vertebrata</taxon>
        <taxon>Euteleostomi</taxon>
        <taxon>Amphibia</taxon>
        <taxon>Batrachia</taxon>
        <taxon>Anura</taxon>
        <taxon>Neobatrachia</taxon>
        <taxon>Ranoidea</taxon>
        <taxon>Ranidae</taxon>
        <taxon>Aquarana</taxon>
    </lineage>
</organism>
<name>A0A2G9RAU8_AQUCT</name>
<protein>
    <submittedName>
        <fullName evidence="1">Uncharacterized protein</fullName>
    </submittedName>
</protein>
<feature type="non-terminal residue" evidence="1">
    <location>
        <position position="1"/>
    </location>
</feature>